<evidence type="ECO:0000313" key="3">
    <source>
        <dbReference type="Proteomes" id="UP000032047"/>
    </source>
</evidence>
<sequence>MRELKGKLYTSNIEGLKYAPPHAEIWQITRAGHNITGAIVVRSLSPSPQLFERYLREWKGTQTNEWWPLYENAFLSELREEEKLKSLRDIYKKLLLGKDIVLLCFCPDHRYCHRRLVGEFFKPYGVEAVELNPMKTEQLSLF</sequence>
<dbReference type="EMBL" id="JXTG01000008">
    <property type="protein sequence ID" value="KIP21035.1"/>
    <property type="molecule type" value="Genomic_DNA"/>
</dbReference>
<feature type="domain" description="DUF488" evidence="1">
    <location>
        <begin position="9"/>
        <end position="122"/>
    </location>
</feature>
<dbReference type="InterPro" id="IPR054495">
    <property type="entry name" value="DUF488-N3a"/>
</dbReference>
<gene>
    <name evidence="2" type="ORF">JV16_01760</name>
</gene>
<proteinExistence type="predicted"/>
<dbReference type="RefSeq" id="WP_004892819.1">
    <property type="nucleotide sequence ID" value="NZ_JXTG01000008.1"/>
</dbReference>
<accession>A0A0D0G6L9</accession>
<dbReference type="AlphaFoldDB" id="A0A0D0G6L9"/>
<organism evidence="2 3">
    <name type="scientific">Anoxybacillus ayderensis</name>
    <dbReference type="NCBI Taxonomy" id="265546"/>
    <lineage>
        <taxon>Bacteria</taxon>
        <taxon>Bacillati</taxon>
        <taxon>Bacillota</taxon>
        <taxon>Bacilli</taxon>
        <taxon>Bacillales</taxon>
        <taxon>Anoxybacillaceae</taxon>
        <taxon>Anoxybacillus</taxon>
    </lineage>
</organism>
<dbReference type="Pfam" id="PF22751">
    <property type="entry name" value="DUF488-N3a"/>
    <property type="match status" value="1"/>
</dbReference>
<evidence type="ECO:0000259" key="1">
    <source>
        <dbReference type="Pfam" id="PF22751"/>
    </source>
</evidence>
<comment type="caution">
    <text evidence="2">The sequence shown here is derived from an EMBL/GenBank/DDBJ whole genome shotgun (WGS) entry which is preliminary data.</text>
</comment>
<dbReference type="PATRIC" id="fig|265546.4.peg.1756"/>
<name>A0A0D0G6L9_9BACL</name>
<reference evidence="2 3" key="1">
    <citation type="submission" date="2015-01" db="EMBL/GenBank/DDBJ databases">
        <title>Genome sequence of Anoxybacillus ayderensis strain AB04.</title>
        <authorList>
            <person name="Belduz A.O."/>
            <person name="Canakci S."/>
            <person name="Chan K.-G."/>
            <person name="Kahar U.M."/>
            <person name="Yaakob A.S."/>
            <person name="Chan C.S."/>
            <person name="Goh K.M."/>
        </authorList>
    </citation>
    <scope>NUCLEOTIDE SEQUENCE [LARGE SCALE GENOMIC DNA]</scope>
    <source>
        <strain evidence="2 3">AB04</strain>
    </source>
</reference>
<keyword evidence="3" id="KW-1185">Reference proteome</keyword>
<evidence type="ECO:0000313" key="2">
    <source>
        <dbReference type="EMBL" id="KIP21035.1"/>
    </source>
</evidence>
<dbReference type="Proteomes" id="UP000032047">
    <property type="component" value="Unassembled WGS sequence"/>
</dbReference>
<protein>
    <recommendedName>
        <fullName evidence="1">DUF488 domain-containing protein</fullName>
    </recommendedName>
</protein>